<feature type="transmembrane region" description="Helical" evidence="2">
    <location>
        <begin position="153"/>
        <end position="180"/>
    </location>
</feature>
<dbReference type="CDD" id="cd06160">
    <property type="entry name" value="S2P-M50_like_2"/>
    <property type="match status" value="1"/>
</dbReference>
<proteinExistence type="predicted"/>
<evidence type="ECO:0000256" key="1">
    <source>
        <dbReference type="SAM" id="MobiDB-lite"/>
    </source>
</evidence>
<dbReference type="InParanoid" id="C5LQC2"/>
<dbReference type="GO" id="GO:0070772">
    <property type="term" value="C:PAS complex"/>
    <property type="evidence" value="ECO:0007669"/>
    <property type="project" value="InterPro"/>
</dbReference>
<feature type="transmembrane region" description="Helical" evidence="2">
    <location>
        <begin position="21"/>
        <end position="49"/>
    </location>
</feature>
<dbReference type="Gene3D" id="1.25.10.10">
    <property type="entry name" value="Leucine-rich Repeat Variant"/>
    <property type="match status" value="1"/>
</dbReference>
<dbReference type="GeneID" id="9057740"/>
<feature type="compositionally biased region" description="Polar residues" evidence="1">
    <location>
        <begin position="542"/>
        <end position="568"/>
    </location>
</feature>
<feature type="region of interest" description="Disordered" evidence="1">
    <location>
        <begin position="270"/>
        <end position="310"/>
    </location>
</feature>
<keyword evidence="2" id="KW-0812">Transmembrane</keyword>
<reference evidence="3 4" key="1">
    <citation type="submission" date="2008-07" db="EMBL/GenBank/DDBJ databases">
        <authorList>
            <person name="El-Sayed N."/>
            <person name="Caler E."/>
            <person name="Inman J."/>
            <person name="Amedeo P."/>
            <person name="Hass B."/>
            <person name="Wortman J."/>
        </authorList>
    </citation>
    <scope>NUCLEOTIDE SEQUENCE [LARGE SCALE GENOMIC DNA]</scope>
    <source>
        <strain evidence="4">ATCC 50983 / TXsc</strain>
    </source>
</reference>
<dbReference type="GO" id="GO:0010008">
    <property type="term" value="C:endosome membrane"/>
    <property type="evidence" value="ECO:0007669"/>
    <property type="project" value="TreeGrafter"/>
</dbReference>
<dbReference type="RefSeq" id="XP_002768353.1">
    <property type="nucleotide sequence ID" value="XM_002768307.1"/>
</dbReference>
<evidence type="ECO:0000313" key="4">
    <source>
        <dbReference type="Proteomes" id="UP000007800"/>
    </source>
</evidence>
<feature type="transmembrane region" description="Helical" evidence="2">
    <location>
        <begin position="92"/>
        <end position="113"/>
    </location>
</feature>
<protein>
    <recommendedName>
        <fullName evidence="5">Peptidase M50 domain-containing protein</fullName>
    </recommendedName>
</protein>
<dbReference type="AlphaFoldDB" id="C5LQC2"/>
<keyword evidence="4" id="KW-1185">Reference proteome</keyword>
<sequence>MKLKGLKILIPVLKFSKAGPLLSMCVSTLAYGAVFGWQFGTGMVGLIFIHELGHALMMRNLGVPAGPMVFIPFMGASVEMRKHPSNAYQEALIALAGPVLGSLGVLPIAAYGAATGSQLAFALSHFGYMINLFNLLPIGQLDGGRVAGSLNKWFLPAGLGICGSMIYFTSYCSPIMYLVFLGGAYTTYQRFFGTGDMPPYYYNMSNAQKACISAGYFGLIAALMYGMYENDKQRKSPKQLQRELGINLGGGSWGQSLINHVGDVLGSLDTHPTNLPYQAQPGEPGVEEAQASSSRPGSTSSHSPVTDTMATNHHFPQLDIASILGQSASRALSDRSYEKRSIAAHEVESRIKQALQQRDYYGQEHAATTATIVSIITVLTSTNFTKSPYPNARKGGLLGLASVAIALENRNLDPFLDTIMAPVLYLFDDDDNRCRYYACEAMFNISKVARGLLLKGRRMCLALDGVCRLVADVDQEVKSGAQYLDRLLKDIVSDVSNKPFIVRELPTTQQEKEEEEDLLPSSSITASQSPELYESSYLPEGSVTSTSCDPLPGTTNNCDINIVTTPQSPALPEDPQGQRLMHLPSTSTTDQQDPHGTPSSGKTLLHYQSGLFDLGAFIGRIAAHLRVVNLFIKQLAMSWISVLHSLPTTRDLLLLHLPLFLGTLFYLQRDPSRGDLRHTADQVLGELLDDLTSTSSTTVLTKMGNGKPPMPPLTKLRAIVAKSVSTVVSNCSSTEPLSRLTAMNWLLAFLNTPGLLLPSLPTEAAVCAILSVRATCPHSYYRCPKKNTTLLV</sequence>
<dbReference type="InterPro" id="IPR016024">
    <property type="entry name" value="ARM-type_fold"/>
</dbReference>
<evidence type="ECO:0000256" key="2">
    <source>
        <dbReference type="SAM" id="Phobius"/>
    </source>
</evidence>
<feature type="transmembrane region" description="Helical" evidence="2">
    <location>
        <begin position="207"/>
        <end position="228"/>
    </location>
</feature>
<dbReference type="PANTHER" id="PTHR16023:SF0">
    <property type="entry name" value="PROTEIN VAC14 HOMOLOG"/>
    <property type="match status" value="1"/>
</dbReference>
<keyword evidence="2" id="KW-0472">Membrane</keyword>
<dbReference type="Pfam" id="PF12755">
    <property type="entry name" value="Vac14_Fab1_bd"/>
    <property type="match status" value="1"/>
</dbReference>
<dbReference type="InterPro" id="IPR011989">
    <property type="entry name" value="ARM-like"/>
</dbReference>
<feature type="region of interest" description="Disordered" evidence="1">
    <location>
        <begin position="503"/>
        <end position="602"/>
    </location>
</feature>
<name>C5LQC2_PERM5</name>
<dbReference type="OrthoDB" id="447469at2759"/>
<dbReference type="Proteomes" id="UP000007800">
    <property type="component" value="Unassembled WGS sequence"/>
</dbReference>
<dbReference type="PANTHER" id="PTHR16023">
    <property type="entry name" value="TAX1 BINDING PROTEIN-RELATED"/>
    <property type="match status" value="1"/>
</dbReference>
<dbReference type="EMBL" id="GG684544">
    <property type="protein sequence ID" value="EER01071.1"/>
    <property type="molecule type" value="Genomic_DNA"/>
</dbReference>
<feature type="compositionally biased region" description="Low complexity" evidence="1">
    <location>
        <begin position="292"/>
        <end position="303"/>
    </location>
</feature>
<evidence type="ECO:0008006" key="5">
    <source>
        <dbReference type="Google" id="ProtNLM"/>
    </source>
</evidence>
<feature type="compositionally biased region" description="Polar residues" evidence="1">
    <location>
        <begin position="520"/>
        <end position="530"/>
    </location>
</feature>
<evidence type="ECO:0000313" key="3">
    <source>
        <dbReference type="EMBL" id="EER01071.1"/>
    </source>
</evidence>
<accession>C5LQC2</accession>
<dbReference type="InterPro" id="IPR026825">
    <property type="entry name" value="Vac14"/>
</dbReference>
<dbReference type="GO" id="GO:0006661">
    <property type="term" value="P:phosphatidylinositol biosynthetic process"/>
    <property type="evidence" value="ECO:0007669"/>
    <property type="project" value="InterPro"/>
</dbReference>
<feature type="transmembrane region" description="Helical" evidence="2">
    <location>
        <begin position="61"/>
        <end position="80"/>
    </location>
</feature>
<dbReference type="SUPFAM" id="SSF48371">
    <property type="entry name" value="ARM repeat"/>
    <property type="match status" value="1"/>
</dbReference>
<gene>
    <name evidence="3" type="ORF">Pmar_PMAR026317</name>
</gene>
<organism evidence="4">
    <name type="scientific">Perkinsus marinus (strain ATCC 50983 / TXsc)</name>
    <dbReference type="NCBI Taxonomy" id="423536"/>
    <lineage>
        <taxon>Eukaryota</taxon>
        <taxon>Sar</taxon>
        <taxon>Alveolata</taxon>
        <taxon>Perkinsozoa</taxon>
        <taxon>Perkinsea</taxon>
        <taxon>Perkinsida</taxon>
        <taxon>Perkinsidae</taxon>
        <taxon>Perkinsus</taxon>
    </lineage>
</organism>
<keyword evidence="2" id="KW-1133">Transmembrane helix</keyword>